<dbReference type="PANTHER" id="PTHR31851">
    <property type="entry name" value="FE(2+)/MN(2+) TRANSPORTER PCL1"/>
    <property type="match status" value="1"/>
</dbReference>
<evidence type="ECO:0000256" key="2">
    <source>
        <dbReference type="ARBA" id="ARBA00007049"/>
    </source>
</evidence>
<comment type="subcellular location">
    <subcellularLocation>
        <location evidence="1 9">Vacuole membrane</location>
        <topology evidence="1 9">Multi-pass membrane protein</topology>
    </subcellularLocation>
</comment>
<keyword evidence="5 9" id="KW-0812">Transmembrane</keyword>
<feature type="compositionally biased region" description="Polar residues" evidence="10">
    <location>
        <begin position="7"/>
        <end position="16"/>
    </location>
</feature>
<evidence type="ECO:0000256" key="9">
    <source>
        <dbReference type="RuleBase" id="RU369115"/>
    </source>
</evidence>
<dbReference type="STRING" id="3916.A0A1S3TV10"/>
<dbReference type="KEGG" id="vra:106759096"/>
<keyword evidence="7 9" id="KW-0472">Membrane</keyword>
<keyword evidence="9" id="KW-0813">Transport</keyword>
<dbReference type="RefSeq" id="XP_014497592.1">
    <property type="nucleotide sequence ID" value="XM_014642106.2"/>
</dbReference>
<evidence type="ECO:0000256" key="1">
    <source>
        <dbReference type="ARBA" id="ARBA00004128"/>
    </source>
</evidence>
<dbReference type="GO" id="GO:0005384">
    <property type="term" value="F:manganese ion transmembrane transporter activity"/>
    <property type="evidence" value="ECO:0007669"/>
    <property type="project" value="InterPro"/>
</dbReference>
<proteinExistence type="inferred from homology"/>
<dbReference type="OrthoDB" id="73465at2759"/>
<feature type="transmembrane region" description="Helical" evidence="9">
    <location>
        <begin position="179"/>
        <end position="202"/>
    </location>
</feature>
<dbReference type="Pfam" id="PF01988">
    <property type="entry name" value="VIT1"/>
    <property type="match status" value="1"/>
</dbReference>
<feature type="transmembrane region" description="Helical" evidence="9">
    <location>
        <begin position="238"/>
        <end position="261"/>
    </location>
</feature>
<organism evidence="11 12">
    <name type="scientific">Vigna radiata var. radiata</name>
    <name type="common">Mung bean</name>
    <name type="synonym">Phaseolus aureus</name>
    <dbReference type="NCBI Taxonomy" id="3916"/>
    <lineage>
        <taxon>Eukaryota</taxon>
        <taxon>Viridiplantae</taxon>
        <taxon>Streptophyta</taxon>
        <taxon>Embryophyta</taxon>
        <taxon>Tracheophyta</taxon>
        <taxon>Spermatophyta</taxon>
        <taxon>Magnoliopsida</taxon>
        <taxon>eudicotyledons</taxon>
        <taxon>Gunneridae</taxon>
        <taxon>Pentapetalae</taxon>
        <taxon>rosids</taxon>
        <taxon>fabids</taxon>
        <taxon>Fabales</taxon>
        <taxon>Fabaceae</taxon>
        <taxon>Papilionoideae</taxon>
        <taxon>50 kb inversion clade</taxon>
        <taxon>NPAAA clade</taxon>
        <taxon>indigoferoid/millettioid clade</taxon>
        <taxon>Phaseoleae</taxon>
        <taxon>Vigna</taxon>
    </lineage>
</organism>
<comment type="function">
    <text evidence="9">Vacuolar Fe(2+) uptake transporter.</text>
</comment>
<keyword evidence="11" id="KW-1185">Reference proteome</keyword>
<evidence type="ECO:0000313" key="11">
    <source>
        <dbReference type="Proteomes" id="UP000087766"/>
    </source>
</evidence>
<evidence type="ECO:0000256" key="10">
    <source>
        <dbReference type="SAM" id="MobiDB-lite"/>
    </source>
</evidence>
<accession>A0A1S3TV10</accession>
<comment type="caution">
    <text evidence="9">Lacks conserved residue(s) required for the propagation of feature annotation.</text>
</comment>
<evidence type="ECO:0000256" key="7">
    <source>
        <dbReference type="ARBA" id="ARBA00023136"/>
    </source>
</evidence>
<gene>
    <name evidence="12" type="primary">LOC106759096</name>
</gene>
<evidence type="ECO:0000256" key="3">
    <source>
        <dbReference type="ARBA" id="ARBA00022496"/>
    </source>
</evidence>
<dbReference type="GO" id="GO:0005381">
    <property type="term" value="F:iron ion transmembrane transporter activity"/>
    <property type="evidence" value="ECO:0007669"/>
    <property type="project" value="UniProtKB-UniRule"/>
</dbReference>
<keyword evidence="6 9" id="KW-1133">Transmembrane helix</keyword>
<comment type="similarity">
    <text evidence="2 9">Belongs to the CCC1 family.</text>
</comment>
<reference evidence="11" key="1">
    <citation type="journal article" date="2014" name="Nat. Commun.">
        <title>Genome sequence of mungbean and insights into evolution within Vigna species.</title>
        <authorList>
            <person name="Kang Y.J."/>
            <person name="Kim S.K."/>
            <person name="Kim M.Y."/>
            <person name="Lestari P."/>
            <person name="Kim K.H."/>
            <person name="Ha B.K."/>
            <person name="Jun T.H."/>
            <person name="Hwang W.J."/>
            <person name="Lee T."/>
            <person name="Lee J."/>
            <person name="Shim S."/>
            <person name="Yoon M.Y."/>
            <person name="Jang Y.E."/>
            <person name="Han K.S."/>
            <person name="Taeprayoon P."/>
            <person name="Yoon N."/>
            <person name="Somta P."/>
            <person name="Tanya P."/>
            <person name="Kim K.S."/>
            <person name="Gwag J.G."/>
            <person name="Moon J.K."/>
            <person name="Lee Y.H."/>
            <person name="Park B.S."/>
            <person name="Bombarely A."/>
            <person name="Doyle J.J."/>
            <person name="Jackson S.A."/>
            <person name="Schafleitner R."/>
            <person name="Srinives P."/>
            <person name="Varshney R.K."/>
            <person name="Lee S.H."/>
        </authorList>
    </citation>
    <scope>NUCLEOTIDE SEQUENCE [LARGE SCALE GENOMIC DNA]</scope>
    <source>
        <strain evidence="11">cv. VC1973A</strain>
    </source>
</reference>
<keyword evidence="4 9" id="KW-0926">Vacuole</keyword>
<dbReference type="AlphaFoldDB" id="A0A1S3TV10"/>
<feature type="transmembrane region" description="Helical" evidence="9">
    <location>
        <begin position="208"/>
        <end position="226"/>
    </location>
</feature>
<evidence type="ECO:0000256" key="8">
    <source>
        <dbReference type="ARBA" id="ARBA00044464"/>
    </source>
</evidence>
<evidence type="ECO:0000256" key="6">
    <source>
        <dbReference type="ARBA" id="ARBA00022989"/>
    </source>
</evidence>
<dbReference type="GO" id="GO:0140315">
    <property type="term" value="F:iron ion sequestering activity"/>
    <property type="evidence" value="ECO:0007669"/>
    <property type="project" value="UniProtKB-UniRule"/>
</dbReference>
<protein>
    <recommendedName>
        <fullName evidence="9">Vacuolar iron transporter</fullName>
    </recommendedName>
</protein>
<keyword evidence="3" id="KW-0408">Iron</keyword>
<keyword evidence="3" id="KW-0410">Iron transport</keyword>
<feature type="region of interest" description="Disordered" evidence="10">
    <location>
        <begin position="1"/>
        <end position="36"/>
    </location>
</feature>
<feature type="compositionally biased region" description="Basic and acidic residues" evidence="10">
    <location>
        <begin position="25"/>
        <end position="36"/>
    </location>
</feature>
<evidence type="ECO:0000256" key="5">
    <source>
        <dbReference type="ARBA" id="ARBA00022692"/>
    </source>
</evidence>
<evidence type="ECO:0000256" key="4">
    <source>
        <dbReference type="ARBA" id="ARBA00022554"/>
    </source>
</evidence>
<dbReference type="GO" id="GO:0030026">
    <property type="term" value="P:intracellular manganese ion homeostasis"/>
    <property type="evidence" value="ECO:0007669"/>
    <property type="project" value="InterPro"/>
</dbReference>
<comment type="catalytic activity">
    <reaction evidence="8">
        <text>Fe(2+)(in) = Fe(2+)(out)</text>
        <dbReference type="Rhea" id="RHEA:28486"/>
        <dbReference type="ChEBI" id="CHEBI:29033"/>
    </reaction>
    <physiologicalReaction direction="left-to-right" evidence="8">
        <dbReference type="Rhea" id="RHEA:28487"/>
    </physiologicalReaction>
</comment>
<dbReference type="GO" id="GO:0005774">
    <property type="term" value="C:vacuolar membrane"/>
    <property type="evidence" value="ECO:0007669"/>
    <property type="project" value="UniProtKB-SubCell"/>
</dbReference>
<dbReference type="Proteomes" id="UP000087766">
    <property type="component" value="Chromosome 4"/>
</dbReference>
<name>A0A1S3TV10_VIGRR</name>
<dbReference type="GeneID" id="106759096"/>
<dbReference type="InterPro" id="IPR008217">
    <property type="entry name" value="Ccc1_fam"/>
</dbReference>
<reference evidence="12" key="2">
    <citation type="submission" date="2025-08" db="UniProtKB">
        <authorList>
            <consortium name="RefSeq"/>
        </authorList>
    </citation>
    <scope>IDENTIFICATION</scope>
    <source>
        <tissue evidence="12">Leaf</tissue>
    </source>
</reference>
<sequence length="272" mass="29508">MGERGDSSSGTTTRLLQTAAEDDGNSDRKSSERPREPWKGEYVKSIVFAGLDAIITCFSLISSISASTRSSGHVLVLGFSNLVADAISMGFGDSVSASSEQEVIIEERKVTEWDVINQRKKEQSELINHYQALGMDCNDATMVVNIFTKYKDIMVDQRMIADKGVLPADQEVKPWKNGLVTFASFMLFGSIPLLSFIILIPFTDNDSIKFVSACLASALALALLGVAKARIAGQNMMFSVAVTLFSGSIAAASAYLVGWMLKHVTGLERVDE</sequence>
<evidence type="ECO:0000313" key="12">
    <source>
        <dbReference type="RefSeq" id="XP_014497592.1"/>
    </source>
</evidence>
<keyword evidence="9" id="KW-0406">Ion transport</keyword>